<evidence type="ECO:0000256" key="1">
    <source>
        <dbReference type="ARBA" id="ARBA00022723"/>
    </source>
</evidence>
<dbReference type="PANTHER" id="PTHR32027:SF0">
    <property type="entry name" value="CYTOSINE DEAMINASE"/>
    <property type="match status" value="1"/>
</dbReference>
<evidence type="ECO:0000256" key="2">
    <source>
        <dbReference type="ARBA" id="ARBA00022801"/>
    </source>
</evidence>
<dbReference type="InterPro" id="IPR011059">
    <property type="entry name" value="Metal-dep_hydrolase_composite"/>
</dbReference>
<evidence type="ECO:0000313" key="4">
    <source>
        <dbReference type="EMBL" id="STQ08751.1"/>
    </source>
</evidence>
<dbReference type="EMBL" id="UGJB01000004">
    <property type="protein sequence ID" value="STQ08751.1"/>
    <property type="molecule type" value="Genomic_DNA"/>
</dbReference>
<dbReference type="Gene3D" id="3.20.20.140">
    <property type="entry name" value="Metal-dependent hydrolases"/>
    <property type="match status" value="1"/>
</dbReference>
<dbReference type="PANTHER" id="PTHR32027">
    <property type="entry name" value="CYTOSINE DEAMINASE"/>
    <property type="match status" value="1"/>
</dbReference>
<dbReference type="EC" id="3.5.4.1" evidence="4"/>
<protein>
    <submittedName>
        <fullName evidence="4">Cytosine deaminase</fullName>
        <ecNumber evidence="4">3.5.4.1</ecNumber>
    </submittedName>
</protein>
<dbReference type="AlphaFoldDB" id="A0A0M7IW79"/>
<dbReference type="Gene3D" id="2.30.40.10">
    <property type="entry name" value="Urease, subunit C, domain 1"/>
    <property type="match status" value="1"/>
</dbReference>
<evidence type="ECO:0000313" key="5">
    <source>
        <dbReference type="Proteomes" id="UP000255106"/>
    </source>
</evidence>
<keyword evidence="1" id="KW-0479">Metal-binding</keyword>
<dbReference type="CDD" id="cd01293">
    <property type="entry name" value="Bact_CD"/>
    <property type="match status" value="1"/>
</dbReference>
<dbReference type="NCBIfam" id="NF005748">
    <property type="entry name" value="PRK07572.1"/>
    <property type="match status" value="1"/>
</dbReference>
<dbReference type="GO" id="GO:0046872">
    <property type="term" value="F:metal ion binding"/>
    <property type="evidence" value="ECO:0007669"/>
    <property type="project" value="UniProtKB-KW"/>
</dbReference>
<sequence>MQIKYAFAYSLGGRCMICQDFSKLWKSLAFRCRRFYVQKEWLFLEKQVLLNFSRVFQGKGMSTTPLWLVQNVRLPDREGLWQIAIENGRFGDITPMDKTHSESYEVLNARGGLAIPPFIEPHIHLDTTQTAGEPHWNQSGTLFEGIERWAERKALLSHEDVKARAWKTLKWQIANGIQFVRTHVDVSDPTLTALKAMLEVKQEVAPWVTLQIVAFPQEGILSYPNGAALLEEALTLGADVVGAIPHFEFTREYGVQSLHIAFDLAKKYDRPLDIHCDEIDDEQSRFVETVATLAYEAGIGARVTASHTTAMHSYNGAYTSRLFRLLKMSGINFVANPLVNIHLQGRFDDYPKRRGITRVKELQAAGINVCFGHDDVFDPWYPLGTGNMLQVLHMGLHVCQMMGYPQIDSGLNLVTHNSARTFGLSDYGIETGNPANLVILPAESGFEAVRCQVPVRWSIRQGRIIATTQLAQTWIQMDSGGEEISFARNSPSA</sequence>
<organism evidence="4 5">
    <name type="scientific">Enterobacter cloacae</name>
    <dbReference type="NCBI Taxonomy" id="550"/>
    <lineage>
        <taxon>Bacteria</taxon>
        <taxon>Pseudomonadati</taxon>
        <taxon>Pseudomonadota</taxon>
        <taxon>Gammaproteobacteria</taxon>
        <taxon>Enterobacterales</taxon>
        <taxon>Enterobacteriaceae</taxon>
        <taxon>Enterobacter</taxon>
        <taxon>Enterobacter cloacae complex</taxon>
    </lineage>
</organism>
<dbReference type="SUPFAM" id="SSF51556">
    <property type="entry name" value="Metallo-dependent hydrolases"/>
    <property type="match status" value="1"/>
</dbReference>
<keyword evidence="2 4" id="KW-0378">Hydrolase</keyword>
<dbReference type="InterPro" id="IPR013108">
    <property type="entry name" value="Amidohydro_3"/>
</dbReference>
<dbReference type="InterPro" id="IPR032466">
    <property type="entry name" value="Metal_Hydrolase"/>
</dbReference>
<dbReference type="GO" id="GO:0004131">
    <property type="term" value="F:cytosine deaminase activity"/>
    <property type="evidence" value="ECO:0007669"/>
    <property type="project" value="UniProtKB-EC"/>
</dbReference>
<dbReference type="Pfam" id="PF07969">
    <property type="entry name" value="Amidohydro_3"/>
    <property type="match status" value="1"/>
</dbReference>
<proteinExistence type="predicted"/>
<feature type="domain" description="Amidohydrolase 3" evidence="3">
    <location>
        <begin position="105"/>
        <end position="465"/>
    </location>
</feature>
<dbReference type="NCBIfam" id="NF006685">
    <property type="entry name" value="PRK09230.1"/>
    <property type="match status" value="1"/>
</dbReference>
<dbReference type="GO" id="GO:0035888">
    <property type="term" value="F:isoguanine deaminase activity"/>
    <property type="evidence" value="ECO:0007669"/>
    <property type="project" value="TreeGrafter"/>
</dbReference>
<evidence type="ECO:0000259" key="3">
    <source>
        <dbReference type="Pfam" id="PF07969"/>
    </source>
</evidence>
<dbReference type="Proteomes" id="UP000255106">
    <property type="component" value="Unassembled WGS sequence"/>
</dbReference>
<dbReference type="GO" id="GO:0006209">
    <property type="term" value="P:cytosine catabolic process"/>
    <property type="evidence" value="ECO:0007669"/>
    <property type="project" value="TreeGrafter"/>
</dbReference>
<reference evidence="4 5" key="1">
    <citation type="submission" date="2018-06" db="EMBL/GenBank/DDBJ databases">
        <authorList>
            <consortium name="Pathogen Informatics"/>
            <person name="Doyle S."/>
        </authorList>
    </citation>
    <scope>NUCLEOTIDE SEQUENCE [LARGE SCALE GENOMIC DNA]</scope>
    <source>
        <strain evidence="4 5">NCTC10005</strain>
    </source>
</reference>
<name>A0A0M7IW79_ENTCL</name>
<gene>
    <name evidence="4" type="primary">codA</name>
    <name evidence="4" type="ORF">NCTC10005_01437</name>
</gene>
<dbReference type="SUPFAM" id="SSF51338">
    <property type="entry name" value="Composite domain of metallo-dependent hydrolases"/>
    <property type="match status" value="1"/>
</dbReference>
<dbReference type="FunFam" id="3.20.20.140:FF:000019">
    <property type="entry name" value="Cytosine deaminase"/>
    <property type="match status" value="1"/>
</dbReference>
<dbReference type="InterPro" id="IPR052349">
    <property type="entry name" value="Metallo-hydrolase_Enzymes"/>
</dbReference>
<accession>A0A0M7IW79</accession>